<dbReference type="InterPro" id="IPR051760">
    <property type="entry name" value="KMT5A"/>
</dbReference>
<sequence length="148" mass="16746">MEMQAMTVAEGGAAVAPPGVEKRVSLIPNAGFGLFATQRHVKGSVVCEYTGKIWPNAAAWKLKDKSYLMKLGDGKYVDARECPDVLARYINDCRRKNAYNVTFEKRPQEDKALVVALRDIEVDEELYVDYGRFYWVAYNLLHPDSPVR</sequence>
<dbReference type="PANTHER" id="PTHR46167:SF1">
    <property type="entry name" value="N-LYSINE METHYLTRANSFERASE KMT5A"/>
    <property type="match status" value="1"/>
</dbReference>
<keyword evidence="3" id="KW-1185">Reference proteome</keyword>
<dbReference type="AlphaFoldDB" id="A0AAV2YW81"/>
<dbReference type="GO" id="GO:0005700">
    <property type="term" value="C:polytene chromosome"/>
    <property type="evidence" value="ECO:0007669"/>
    <property type="project" value="TreeGrafter"/>
</dbReference>
<dbReference type="GO" id="GO:0005634">
    <property type="term" value="C:nucleus"/>
    <property type="evidence" value="ECO:0007669"/>
    <property type="project" value="TreeGrafter"/>
</dbReference>
<dbReference type="Gene3D" id="2.170.270.10">
    <property type="entry name" value="SET domain"/>
    <property type="match status" value="1"/>
</dbReference>
<protein>
    <recommendedName>
        <fullName evidence="1">SET domain-containing protein</fullName>
    </recommendedName>
</protein>
<reference evidence="2" key="1">
    <citation type="submission" date="2022-11" db="EMBL/GenBank/DDBJ databases">
        <authorList>
            <person name="Morgan W.R."/>
            <person name="Tartar A."/>
        </authorList>
    </citation>
    <scope>NUCLEOTIDE SEQUENCE</scope>
    <source>
        <strain evidence="2">ARSEF 373</strain>
    </source>
</reference>
<gene>
    <name evidence="2" type="ORF">N0F65_007050</name>
</gene>
<dbReference type="EMBL" id="DAKRPA010000104">
    <property type="protein sequence ID" value="DAZ98551.1"/>
    <property type="molecule type" value="Genomic_DNA"/>
</dbReference>
<proteinExistence type="predicted"/>
<feature type="domain" description="SET" evidence="1">
    <location>
        <begin position="18"/>
        <end position="131"/>
    </location>
</feature>
<dbReference type="InterPro" id="IPR001214">
    <property type="entry name" value="SET_dom"/>
</dbReference>
<dbReference type="PANTHER" id="PTHR46167">
    <property type="entry name" value="N-LYSINE METHYLTRANSFERASE KMT5A"/>
    <property type="match status" value="1"/>
</dbReference>
<dbReference type="InterPro" id="IPR046341">
    <property type="entry name" value="SET_dom_sf"/>
</dbReference>
<evidence type="ECO:0000259" key="1">
    <source>
        <dbReference type="PROSITE" id="PS50280"/>
    </source>
</evidence>
<dbReference type="SMART" id="SM00317">
    <property type="entry name" value="SET"/>
    <property type="match status" value="1"/>
</dbReference>
<dbReference type="Proteomes" id="UP001146120">
    <property type="component" value="Unassembled WGS sequence"/>
</dbReference>
<dbReference type="Pfam" id="PF00856">
    <property type="entry name" value="SET"/>
    <property type="match status" value="1"/>
</dbReference>
<evidence type="ECO:0000313" key="3">
    <source>
        <dbReference type="Proteomes" id="UP001146120"/>
    </source>
</evidence>
<reference evidence="2" key="2">
    <citation type="journal article" date="2023" name="Microbiol Resour">
        <title>Decontamination and Annotation of the Draft Genome Sequence of the Oomycete Lagenidium giganteum ARSEF 373.</title>
        <authorList>
            <person name="Morgan W.R."/>
            <person name="Tartar A."/>
        </authorList>
    </citation>
    <scope>NUCLEOTIDE SEQUENCE</scope>
    <source>
        <strain evidence="2">ARSEF 373</strain>
    </source>
</reference>
<accession>A0AAV2YW81</accession>
<comment type="caution">
    <text evidence="2">The sequence shown here is derived from an EMBL/GenBank/DDBJ whole genome shotgun (WGS) entry which is preliminary data.</text>
</comment>
<dbReference type="GO" id="GO:0006357">
    <property type="term" value="P:regulation of transcription by RNA polymerase II"/>
    <property type="evidence" value="ECO:0007669"/>
    <property type="project" value="TreeGrafter"/>
</dbReference>
<dbReference type="SUPFAM" id="SSF82199">
    <property type="entry name" value="SET domain"/>
    <property type="match status" value="1"/>
</dbReference>
<organism evidence="2 3">
    <name type="scientific">Lagenidium giganteum</name>
    <dbReference type="NCBI Taxonomy" id="4803"/>
    <lineage>
        <taxon>Eukaryota</taxon>
        <taxon>Sar</taxon>
        <taxon>Stramenopiles</taxon>
        <taxon>Oomycota</taxon>
        <taxon>Peronosporomycetes</taxon>
        <taxon>Pythiales</taxon>
        <taxon>Pythiaceae</taxon>
    </lineage>
</organism>
<evidence type="ECO:0000313" key="2">
    <source>
        <dbReference type="EMBL" id="DAZ98551.1"/>
    </source>
</evidence>
<dbReference type="GO" id="GO:0042799">
    <property type="term" value="F:histone H4K20 methyltransferase activity"/>
    <property type="evidence" value="ECO:0007669"/>
    <property type="project" value="TreeGrafter"/>
</dbReference>
<name>A0AAV2YW81_9STRA</name>
<dbReference type="PROSITE" id="PS50280">
    <property type="entry name" value="SET"/>
    <property type="match status" value="1"/>
</dbReference>